<accession>A0A4S8MJA2</accession>
<sequence>MLLLPWKEASRFWIDAEGMDDVNGIMDDIADGTIPPLKSDNIPAFLTQWSKHDPKQMLRGLLLGSLLIAALKAIFIGPSSALEPKLMATKAGNAKLHHIKSVSIPLLQYTIAQVHSFPLRVYDANISLDSVCALAVAILALS</sequence>
<proteinExistence type="predicted"/>
<dbReference type="AlphaFoldDB" id="A0A4S8MJA2"/>
<keyword evidence="2" id="KW-1185">Reference proteome</keyword>
<evidence type="ECO:0000313" key="1">
    <source>
        <dbReference type="EMBL" id="THV02870.1"/>
    </source>
</evidence>
<gene>
    <name evidence="1" type="ORF">K435DRAFT_322756</name>
</gene>
<organism evidence="1 2">
    <name type="scientific">Dendrothele bispora (strain CBS 962.96)</name>
    <dbReference type="NCBI Taxonomy" id="1314807"/>
    <lineage>
        <taxon>Eukaryota</taxon>
        <taxon>Fungi</taxon>
        <taxon>Dikarya</taxon>
        <taxon>Basidiomycota</taxon>
        <taxon>Agaricomycotina</taxon>
        <taxon>Agaricomycetes</taxon>
        <taxon>Agaricomycetidae</taxon>
        <taxon>Agaricales</taxon>
        <taxon>Agaricales incertae sedis</taxon>
        <taxon>Dendrothele</taxon>
    </lineage>
</organism>
<name>A0A4S8MJA2_DENBC</name>
<reference evidence="1 2" key="1">
    <citation type="journal article" date="2019" name="Nat. Ecol. Evol.">
        <title>Megaphylogeny resolves global patterns of mushroom evolution.</title>
        <authorList>
            <person name="Varga T."/>
            <person name="Krizsan K."/>
            <person name="Foldi C."/>
            <person name="Dima B."/>
            <person name="Sanchez-Garcia M."/>
            <person name="Sanchez-Ramirez S."/>
            <person name="Szollosi G.J."/>
            <person name="Szarkandi J.G."/>
            <person name="Papp V."/>
            <person name="Albert L."/>
            <person name="Andreopoulos W."/>
            <person name="Angelini C."/>
            <person name="Antonin V."/>
            <person name="Barry K.W."/>
            <person name="Bougher N.L."/>
            <person name="Buchanan P."/>
            <person name="Buyck B."/>
            <person name="Bense V."/>
            <person name="Catcheside P."/>
            <person name="Chovatia M."/>
            <person name="Cooper J."/>
            <person name="Damon W."/>
            <person name="Desjardin D."/>
            <person name="Finy P."/>
            <person name="Geml J."/>
            <person name="Haridas S."/>
            <person name="Hughes K."/>
            <person name="Justo A."/>
            <person name="Karasinski D."/>
            <person name="Kautmanova I."/>
            <person name="Kiss B."/>
            <person name="Kocsube S."/>
            <person name="Kotiranta H."/>
            <person name="LaButti K.M."/>
            <person name="Lechner B.E."/>
            <person name="Liimatainen K."/>
            <person name="Lipzen A."/>
            <person name="Lukacs Z."/>
            <person name="Mihaltcheva S."/>
            <person name="Morgado L.N."/>
            <person name="Niskanen T."/>
            <person name="Noordeloos M.E."/>
            <person name="Ohm R.A."/>
            <person name="Ortiz-Santana B."/>
            <person name="Ovrebo C."/>
            <person name="Racz N."/>
            <person name="Riley R."/>
            <person name="Savchenko A."/>
            <person name="Shiryaev A."/>
            <person name="Soop K."/>
            <person name="Spirin V."/>
            <person name="Szebenyi C."/>
            <person name="Tomsovsky M."/>
            <person name="Tulloss R.E."/>
            <person name="Uehling J."/>
            <person name="Grigoriev I.V."/>
            <person name="Vagvolgyi C."/>
            <person name="Papp T."/>
            <person name="Martin F.M."/>
            <person name="Miettinen O."/>
            <person name="Hibbett D.S."/>
            <person name="Nagy L.G."/>
        </authorList>
    </citation>
    <scope>NUCLEOTIDE SEQUENCE [LARGE SCALE GENOMIC DNA]</scope>
    <source>
        <strain evidence="1 2">CBS 962.96</strain>
    </source>
</reference>
<dbReference type="EMBL" id="ML179073">
    <property type="protein sequence ID" value="THV02870.1"/>
    <property type="molecule type" value="Genomic_DNA"/>
</dbReference>
<dbReference type="Proteomes" id="UP000297245">
    <property type="component" value="Unassembled WGS sequence"/>
</dbReference>
<dbReference type="InterPro" id="IPR046521">
    <property type="entry name" value="DUF6698"/>
</dbReference>
<dbReference type="OrthoDB" id="3160134at2759"/>
<evidence type="ECO:0000313" key="2">
    <source>
        <dbReference type="Proteomes" id="UP000297245"/>
    </source>
</evidence>
<dbReference type="Pfam" id="PF20414">
    <property type="entry name" value="DUF6698"/>
    <property type="match status" value="1"/>
</dbReference>
<protein>
    <submittedName>
        <fullName evidence="1">Uncharacterized protein</fullName>
    </submittedName>
</protein>